<dbReference type="Proteomes" id="UP000887565">
    <property type="component" value="Unplaced"/>
</dbReference>
<organism evidence="1 2">
    <name type="scientific">Romanomermis culicivorax</name>
    <name type="common">Nematode worm</name>
    <dbReference type="NCBI Taxonomy" id="13658"/>
    <lineage>
        <taxon>Eukaryota</taxon>
        <taxon>Metazoa</taxon>
        <taxon>Ecdysozoa</taxon>
        <taxon>Nematoda</taxon>
        <taxon>Enoplea</taxon>
        <taxon>Dorylaimia</taxon>
        <taxon>Mermithida</taxon>
        <taxon>Mermithoidea</taxon>
        <taxon>Mermithidae</taxon>
        <taxon>Romanomermis</taxon>
    </lineage>
</organism>
<dbReference type="WBParaSite" id="nRc.2.0.1.t28956-RA">
    <property type="protein sequence ID" value="nRc.2.0.1.t28956-RA"/>
    <property type="gene ID" value="nRc.2.0.1.g28956"/>
</dbReference>
<evidence type="ECO:0000313" key="2">
    <source>
        <dbReference type="WBParaSite" id="nRc.2.0.1.t28956-RA"/>
    </source>
</evidence>
<proteinExistence type="predicted"/>
<accession>A0A915JRV1</accession>
<protein>
    <submittedName>
        <fullName evidence="2">Uncharacterized protein</fullName>
    </submittedName>
</protein>
<name>A0A915JRV1_ROMCU</name>
<sequence length="107" mass="12076">MTLYKNPQNLLGTLDCSISNFFRIYLIRLTSGIQIELQTTSSQLYIIFGPALSKKDGPNPSAMHRNDTALGTLVLHAPHSVSNKVMDYMYNPFDIVPIIFEETQAKR</sequence>
<keyword evidence="1" id="KW-1185">Reference proteome</keyword>
<dbReference type="AlphaFoldDB" id="A0A915JRV1"/>
<evidence type="ECO:0000313" key="1">
    <source>
        <dbReference type="Proteomes" id="UP000887565"/>
    </source>
</evidence>
<reference evidence="2" key="1">
    <citation type="submission" date="2022-11" db="UniProtKB">
        <authorList>
            <consortium name="WormBaseParasite"/>
        </authorList>
    </citation>
    <scope>IDENTIFICATION</scope>
</reference>